<accession>A0A9P7D672</accession>
<feature type="compositionally biased region" description="Polar residues" evidence="1">
    <location>
        <begin position="43"/>
        <end position="61"/>
    </location>
</feature>
<sequence>MPEIVTTDLSSNQTVNPLFASPSANASRAQPDSTSLLFPPRTSLDSRSYSPSPTVVSSNDGASLMVPPSPTLSAQSSGHFPTSLSLRDNERSGCEPRYKLKY</sequence>
<evidence type="ECO:0000256" key="1">
    <source>
        <dbReference type="SAM" id="MobiDB-lite"/>
    </source>
</evidence>
<organism evidence="2 3">
    <name type="scientific">Suillus placidus</name>
    <dbReference type="NCBI Taxonomy" id="48579"/>
    <lineage>
        <taxon>Eukaryota</taxon>
        <taxon>Fungi</taxon>
        <taxon>Dikarya</taxon>
        <taxon>Basidiomycota</taxon>
        <taxon>Agaricomycotina</taxon>
        <taxon>Agaricomycetes</taxon>
        <taxon>Agaricomycetidae</taxon>
        <taxon>Boletales</taxon>
        <taxon>Suillineae</taxon>
        <taxon>Suillaceae</taxon>
        <taxon>Suillus</taxon>
    </lineage>
</organism>
<dbReference type="AlphaFoldDB" id="A0A9P7D672"/>
<name>A0A9P7D672_9AGAM</name>
<reference evidence="2" key="1">
    <citation type="journal article" date="2020" name="New Phytol.">
        <title>Comparative genomics reveals dynamic genome evolution in host specialist ectomycorrhizal fungi.</title>
        <authorList>
            <person name="Lofgren L.A."/>
            <person name="Nguyen N.H."/>
            <person name="Vilgalys R."/>
            <person name="Ruytinx J."/>
            <person name="Liao H.L."/>
            <person name="Branco S."/>
            <person name="Kuo A."/>
            <person name="LaButti K."/>
            <person name="Lipzen A."/>
            <person name="Andreopoulos W."/>
            <person name="Pangilinan J."/>
            <person name="Riley R."/>
            <person name="Hundley H."/>
            <person name="Na H."/>
            <person name="Barry K."/>
            <person name="Grigoriev I.V."/>
            <person name="Stajich J.E."/>
            <person name="Kennedy P.G."/>
        </authorList>
    </citation>
    <scope>NUCLEOTIDE SEQUENCE</scope>
    <source>
        <strain evidence="2">DOB743</strain>
    </source>
</reference>
<evidence type="ECO:0000313" key="2">
    <source>
        <dbReference type="EMBL" id="KAG1781800.1"/>
    </source>
</evidence>
<feature type="compositionally biased region" description="Polar residues" evidence="1">
    <location>
        <begin position="71"/>
        <end position="86"/>
    </location>
</feature>
<gene>
    <name evidence="2" type="ORF">EV702DRAFT_607694</name>
</gene>
<comment type="caution">
    <text evidence="2">The sequence shown here is derived from an EMBL/GenBank/DDBJ whole genome shotgun (WGS) entry which is preliminary data.</text>
</comment>
<proteinExistence type="predicted"/>
<dbReference type="Proteomes" id="UP000714275">
    <property type="component" value="Unassembled WGS sequence"/>
</dbReference>
<feature type="compositionally biased region" description="Basic and acidic residues" evidence="1">
    <location>
        <begin position="87"/>
        <end position="102"/>
    </location>
</feature>
<feature type="compositionally biased region" description="Polar residues" evidence="1">
    <location>
        <begin position="7"/>
        <end position="36"/>
    </location>
</feature>
<feature type="region of interest" description="Disordered" evidence="1">
    <location>
        <begin position="1"/>
        <end position="102"/>
    </location>
</feature>
<dbReference type="EMBL" id="JABBWD010000005">
    <property type="protein sequence ID" value="KAG1781800.1"/>
    <property type="molecule type" value="Genomic_DNA"/>
</dbReference>
<dbReference type="OrthoDB" id="2674094at2759"/>
<keyword evidence="3" id="KW-1185">Reference proteome</keyword>
<protein>
    <submittedName>
        <fullName evidence="2">Uncharacterized protein</fullName>
    </submittedName>
</protein>
<evidence type="ECO:0000313" key="3">
    <source>
        <dbReference type="Proteomes" id="UP000714275"/>
    </source>
</evidence>